<dbReference type="STRING" id="183478.A0A364N0V7"/>
<dbReference type="PANTHER" id="PTHR40845">
    <property type="match status" value="1"/>
</dbReference>
<evidence type="ECO:0000259" key="2">
    <source>
        <dbReference type="Pfam" id="PF25411"/>
    </source>
</evidence>
<dbReference type="Proteomes" id="UP000249619">
    <property type="component" value="Unassembled WGS sequence"/>
</dbReference>
<reference evidence="4" key="1">
    <citation type="submission" date="2018-05" db="EMBL/GenBank/DDBJ databases">
        <title>Draft genome sequence of Stemphylium lycopersici strain CIDEFI 213.</title>
        <authorList>
            <person name="Medina R."/>
            <person name="Franco M.E.E."/>
            <person name="Lucentini C.G."/>
            <person name="Saparrat M.C.N."/>
            <person name="Balatti P.A."/>
        </authorList>
    </citation>
    <scope>NUCLEOTIDE SEQUENCE [LARGE SCALE GENOMIC DNA]</scope>
    <source>
        <strain evidence="4">CIDEFI 213</strain>
    </source>
</reference>
<evidence type="ECO:0000313" key="4">
    <source>
        <dbReference type="Proteomes" id="UP000249619"/>
    </source>
</evidence>
<accession>A0A364N0V7</accession>
<comment type="caution">
    <text evidence="3">The sequence shown here is derived from an EMBL/GenBank/DDBJ whole genome shotgun (WGS) entry which is preliminary data.</text>
</comment>
<dbReference type="AlphaFoldDB" id="A0A364N0V7"/>
<protein>
    <recommendedName>
        <fullName evidence="2">DUF7888 domain-containing protein</fullName>
    </recommendedName>
</protein>
<keyword evidence="1" id="KW-0732">Signal</keyword>
<dbReference type="InterPro" id="IPR057210">
    <property type="entry name" value="DUF7888"/>
</dbReference>
<evidence type="ECO:0000256" key="1">
    <source>
        <dbReference type="SAM" id="SignalP"/>
    </source>
</evidence>
<proteinExistence type="predicted"/>
<evidence type="ECO:0000313" key="3">
    <source>
        <dbReference type="EMBL" id="RAR08863.1"/>
    </source>
</evidence>
<name>A0A364N0V7_STELY</name>
<dbReference type="PANTHER" id="PTHR40845:SF1">
    <property type="match status" value="1"/>
</dbReference>
<feature type="signal peptide" evidence="1">
    <location>
        <begin position="1"/>
        <end position="16"/>
    </location>
</feature>
<organism evidence="3 4">
    <name type="scientific">Stemphylium lycopersici</name>
    <name type="common">Tomato gray leaf spot disease fungus</name>
    <name type="synonym">Thyrospora lycopersici</name>
    <dbReference type="NCBI Taxonomy" id="183478"/>
    <lineage>
        <taxon>Eukaryota</taxon>
        <taxon>Fungi</taxon>
        <taxon>Dikarya</taxon>
        <taxon>Ascomycota</taxon>
        <taxon>Pezizomycotina</taxon>
        <taxon>Dothideomycetes</taxon>
        <taxon>Pleosporomycetidae</taxon>
        <taxon>Pleosporales</taxon>
        <taxon>Pleosporineae</taxon>
        <taxon>Pleosporaceae</taxon>
        <taxon>Stemphylium</taxon>
    </lineage>
</organism>
<sequence>MKFQLITALLAGAAAASPLAHETVPELDLDISAKGDVSLEKRVIDPVSIAIIGGVVSGVVGVAATNAVDGLKSLANWDDAREAFTKATVNEMNKSRKPNEAAICYNMAYDIKKPNQVRELASVQFKSGFLKTDYDCFFMYGPDNAFWSRGDGGFINVAIQAGNQCSYDGKTGDVYCP</sequence>
<keyword evidence="4" id="KW-1185">Reference proteome</keyword>
<dbReference type="EMBL" id="QGDH01000082">
    <property type="protein sequence ID" value="RAR08863.1"/>
    <property type="molecule type" value="Genomic_DNA"/>
</dbReference>
<dbReference type="Pfam" id="PF25411">
    <property type="entry name" value="DUF7888"/>
    <property type="match status" value="1"/>
</dbReference>
<feature type="chain" id="PRO_5016818065" description="DUF7888 domain-containing protein" evidence="1">
    <location>
        <begin position="17"/>
        <end position="177"/>
    </location>
</feature>
<feature type="domain" description="DUF7888" evidence="2">
    <location>
        <begin position="52"/>
        <end position="176"/>
    </location>
</feature>
<gene>
    <name evidence="3" type="ORF">DDE83_005780</name>
</gene>